<name>A0A844GUV9_9CHRO</name>
<dbReference type="AlphaFoldDB" id="A0A844GUV9"/>
<feature type="transmembrane region" description="Helical" evidence="1">
    <location>
        <begin position="12"/>
        <end position="37"/>
    </location>
</feature>
<dbReference type="GO" id="GO:0080120">
    <property type="term" value="P:CAAX-box protein maturation"/>
    <property type="evidence" value="ECO:0007669"/>
    <property type="project" value="UniProtKB-ARBA"/>
</dbReference>
<keyword evidence="3" id="KW-0482">Metalloprotease</keyword>
<evidence type="ECO:0000313" key="4">
    <source>
        <dbReference type="Proteomes" id="UP000437131"/>
    </source>
</evidence>
<evidence type="ECO:0000313" key="3">
    <source>
        <dbReference type="EMBL" id="MTF40247.1"/>
    </source>
</evidence>
<dbReference type="GO" id="GO:0006508">
    <property type="term" value="P:proteolysis"/>
    <property type="evidence" value="ECO:0007669"/>
    <property type="project" value="UniProtKB-KW"/>
</dbReference>
<dbReference type="EMBL" id="WMIA01000023">
    <property type="protein sequence ID" value="MTF40247.1"/>
    <property type="molecule type" value="Genomic_DNA"/>
</dbReference>
<dbReference type="RefSeq" id="WP_099436520.1">
    <property type="nucleotide sequence ID" value="NZ_WMIA01000023.1"/>
</dbReference>
<feature type="transmembrane region" description="Helical" evidence="1">
    <location>
        <begin position="207"/>
        <end position="227"/>
    </location>
</feature>
<evidence type="ECO:0000259" key="2">
    <source>
        <dbReference type="Pfam" id="PF02517"/>
    </source>
</evidence>
<protein>
    <submittedName>
        <fullName evidence="3">CPBP family intramembrane metalloprotease</fullName>
    </submittedName>
</protein>
<sequence length="284" mass="32213">MLLSHIKNYPIVVRLGLFVLALLFIWSPFLLSTYYFLGAKDPNLTTIITMAILFVIFLFLVKFWGQFVYDKSNIFKSYGLVFSRTNFLFLIKGLIIGFISNWLLFGVEFLLGWVSFQSPSLPLVKLLTEGFISAIGIGLAEELFFRGFLLWELERDFSLAFSASLNAFIFAFLHFIKPLPEVIRTSVTFPALVILGYILVLGKRSHLNLLGISIGIHSGLVWGYYIVNVGQMVKYNNLVPSWITGVDKNPIAGVMGISFLLILLYSLKIDNKLRNKVKNDVNMN</sequence>
<feature type="transmembrane region" description="Helical" evidence="1">
    <location>
        <begin position="182"/>
        <end position="200"/>
    </location>
</feature>
<dbReference type="GO" id="GO:0008237">
    <property type="term" value="F:metallopeptidase activity"/>
    <property type="evidence" value="ECO:0007669"/>
    <property type="project" value="UniProtKB-KW"/>
</dbReference>
<keyword evidence="3" id="KW-0378">Hydrolase</keyword>
<dbReference type="Proteomes" id="UP000437131">
    <property type="component" value="Unassembled WGS sequence"/>
</dbReference>
<feature type="transmembrane region" description="Helical" evidence="1">
    <location>
        <begin position="250"/>
        <end position="267"/>
    </location>
</feature>
<dbReference type="Pfam" id="PF02517">
    <property type="entry name" value="Rce1-like"/>
    <property type="match status" value="1"/>
</dbReference>
<accession>A0A844GUV9</accession>
<keyword evidence="1" id="KW-1133">Transmembrane helix</keyword>
<keyword evidence="1" id="KW-0472">Membrane</keyword>
<proteinExistence type="predicted"/>
<reference evidence="3 4" key="1">
    <citation type="submission" date="2019-11" db="EMBL/GenBank/DDBJ databases">
        <title>Isolation of a new High Light Tolerant Cyanobacteria.</title>
        <authorList>
            <person name="Dobson Z."/>
            <person name="Vaughn N."/>
            <person name="Vaughn M."/>
            <person name="Fromme P."/>
            <person name="Mazor Y."/>
        </authorList>
    </citation>
    <scope>NUCLEOTIDE SEQUENCE [LARGE SCALE GENOMIC DNA]</scope>
    <source>
        <strain evidence="3 4">0216</strain>
    </source>
</reference>
<keyword evidence="1" id="KW-0812">Transmembrane</keyword>
<feature type="transmembrane region" description="Helical" evidence="1">
    <location>
        <begin position="86"/>
        <end position="114"/>
    </location>
</feature>
<dbReference type="GO" id="GO:0004175">
    <property type="term" value="F:endopeptidase activity"/>
    <property type="evidence" value="ECO:0007669"/>
    <property type="project" value="UniProtKB-ARBA"/>
</dbReference>
<comment type="caution">
    <text evidence="3">The sequence shown here is derived from an EMBL/GenBank/DDBJ whole genome shotgun (WGS) entry which is preliminary data.</text>
</comment>
<dbReference type="InterPro" id="IPR003675">
    <property type="entry name" value="Rce1/LyrA-like_dom"/>
</dbReference>
<feature type="transmembrane region" description="Helical" evidence="1">
    <location>
        <begin position="43"/>
        <end position="65"/>
    </location>
</feature>
<organism evidence="3 4">
    <name type="scientific">Cyanobacterium aponinum 0216</name>
    <dbReference type="NCBI Taxonomy" id="2676140"/>
    <lineage>
        <taxon>Bacteria</taxon>
        <taxon>Bacillati</taxon>
        <taxon>Cyanobacteriota</taxon>
        <taxon>Cyanophyceae</taxon>
        <taxon>Oscillatoriophycideae</taxon>
        <taxon>Chroococcales</taxon>
        <taxon>Geminocystaceae</taxon>
        <taxon>Cyanobacterium</taxon>
    </lineage>
</organism>
<feature type="domain" description="CAAX prenyl protease 2/Lysostaphin resistance protein A-like" evidence="2">
    <location>
        <begin position="127"/>
        <end position="218"/>
    </location>
</feature>
<feature type="transmembrane region" description="Helical" evidence="1">
    <location>
        <begin position="126"/>
        <end position="145"/>
    </location>
</feature>
<dbReference type="PANTHER" id="PTHR43592:SF20">
    <property type="entry name" value="ALPHA_BETA-HYDROLASES SUPERFAMILY PROTEIN"/>
    <property type="match status" value="1"/>
</dbReference>
<dbReference type="PANTHER" id="PTHR43592">
    <property type="entry name" value="CAAX AMINO TERMINAL PROTEASE"/>
    <property type="match status" value="1"/>
</dbReference>
<feature type="transmembrane region" description="Helical" evidence="1">
    <location>
        <begin position="157"/>
        <end position="176"/>
    </location>
</feature>
<gene>
    <name evidence="3" type="ORF">GGC33_15100</name>
</gene>
<evidence type="ECO:0000256" key="1">
    <source>
        <dbReference type="SAM" id="Phobius"/>
    </source>
</evidence>
<keyword evidence="3" id="KW-0645">Protease</keyword>